<keyword evidence="1" id="KW-0732">Signal</keyword>
<evidence type="ECO:0000313" key="3">
    <source>
        <dbReference type="Proteomes" id="UP001431783"/>
    </source>
</evidence>
<organism evidence="2 3">
    <name type="scientific">Henosepilachna vigintioctopunctata</name>
    <dbReference type="NCBI Taxonomy" id="420089"/>
    <lineage>
        <taxon>Eukaryota</taxon>
        <taxon>Metazoa</taxon>
        <taxon>Ecdysozoa</taxon>
        <taxon>Arthropoda</taxon>
        <taxon>Hexapoda</taxon>
        <taxon>Insecta</taxon>
        <taxon>Pterygota</taxon>
        <taxon>Neoptera</taxon>
        <taxon>Endopterygota</taxon>
        <taxon>Coleoptera</taxon>
        <taxon>Polyphaga</taxon>
        <taxon>Cucujiformia</taxon>
        <taxon>Coccinelloidea</taxon>
        <taxon>Coccinellidae</taxon>
        <taxon>Epilachninae</taxon>
        <taxon>Epilachnini</taxon>
        <taxon>Henosepilachna</taxon>
    </lineage>
</organism>
<comment type="caution">
    <text evidence="2">The sequence shown here is derived from an EMBL/GenBank/DDBJ whole genome shotgun (WGS) entry which is preliminary data.</text>
</comment>
<evidence type="ECO:0000313" key="2">
    <source>
        <dbReference type="EMBL" id="KAK9873318.1"/>
    </source>
</evidence>
<evidence type="ECO:0000256" key="1">
    <source>
        <dbReference type="SAM" id="SignalP"/>
    </source>
</evidence>
<dbReference type="EMBL" id="JARQZJ010000017">
    <property type="protein sequence ID" value="KAK9873318.1"/>
    <property type="molecule type" value="Genomic_DNA"/>
</dbReference>
<feature type="chain" id="PRO_5043856053" evidence="1">
    <location>
        <begin position="20"/>
        <end position="107"/>
    </location>
</feature>
<accession>A0AAW1TY24</accession>
<protein>
    <submittedName>
        <fullName evidence="2">Uncharacterized protein</fullName>
    </submittedName>
</protein>
<dbReference type="Proteomes" id="UP001431783">
    <property type="component" value="Unassembled WGS sequence"/>
</dbReference>
<gene>
    <name evidence="2" type="ORF">WA026_021809</name>
</gene>
<dbReference type="AlphaFoldDB" id="A0AAW1TY24"/>
<reference evidence="2 3" key="1">
    <citation type="submission" date="2023-03" db="EMBL/GenBank/DDBJ databases">
        <title>Genome insight into feeding habits of ladybird beetles.</title>
        <authorList>
            <person name="Li H.-S."/>
            <person name="Huang Y.-H."/>
            <person name="Pang H."/>
        </authorList>
    </citation>
    <scope>NUCLEOTIDE SEQUENCE [LARGE SCALE GENOMIC DNA]</scope>
    <source>
        <strain evidence="2">SYSU_2023b</strain>
        <tissue evidence="2">Whole body</tissue>
    </source>
</reference>
<sequence>MKLVFIALILSIHSKCGETTWCFGKAILNKYLGTPKCGDVIVHPATYRPIIVTPAYHPVGILDSHLHHSGEVVQTDVVTGDVITGSMSDSAFHRPVATYCPTCGTIY</sequence>
<keyword evidence="3" id="KW-1185">Reference proteome</keyword>
<name>A0AAW1TY24_9CUCU</name>
<feature type="signal peptide" evidence="1">
    <location>
        <begin position="1"/>
        <end position="19"/>
    </location>
</feature>
<proteinExistence type="predicted"/>